<dbReference type="Proteomes" id="UP001215598">
    <property type="component" value="Unassembled WGS sequence"/>
</dbReference>
<feature type="region of interest" description="Disordered" evidence="1">
    <location>
        <begin position="542"/>
        <end position="563"/>
    </location>
</feature>
<evidence type="ECO:0000313" key="4">
    <source>
        <dbReference type="Proteomes" id="UP001215598"/>
    </source>
</evidence>
<feature type="region of interest" description="Disordered" evidence="1">
    <location>
        <begin position="1"/>
        <end position="41"/>
    </location>
</feature>
<dbReference type="EMBL" id="JARKIB010000341">
    <property type="protein sequence ID" value="KAJ7713536.1"/>
    <property type="molecule type" value="Genomic_DNA"/>
</dbReference>
<feature type="compositionally biased region" description="Basic and acidic residues" evidence="1">
    <location>
        <begin position="408"/>
        <end position="417"/>
    </location>
</feature>
<dbReference type="AlphaFoldDB" id="A0AAD7MF32"/>
<comment type="caution">
    <text evidence="2">The sequence shown here is derived from an EMBL/GenBank/DDBJ whole genome shotgun (WGS) entry which is preliminary data.</text>
</comment>
<protein>
    <submittedName>
        <fullName evidence="2">Uncharacterized protein</fullName>
    </submittedName>
</protein>
<feature type="region of interest" description="Disordered" evidence="1">
    <location>
        <begin position="140"/>
        <end position="186"/>
    </location>
</feature>
<organism evidence="2 4">
    <name type="scientific">Mycena metata</name>
    <dbReference type="NCBI Taxonomy" id="1033252"/>
    <lineage>
        <taxon>Eukaryota</taxon>
        <taxon>Fungi</taxon>
        <taxon>Dikarya</taxon>
        <taxon>Basidiomycota</taxon>
        <taxon>Agaricomycotina</taxon>
        <taxon>Agaricomycetes</taxon>
        <taxon>Agaricomycetidae</taxon>
        <taxon>Agaricales</taxon>
        <taxon>Marasmiineae</taxon>
        <taxon>Mycenaceae</taxon>
        <taxon>Mycena</taxon>
    </lineage>
</organism>
<name>A0AAD7MF32_9AGAR</name>
<feature type="compositionally biased region" description="Low complexity" evidence="1">
    <location>
        <begin position="383"/>
        <end position="392"/>
    </location>
</feature>
<evidence type="ECO:0000313" key="3">
    <source>
        <dbReference type="EMBL" id="KAJ7713540.1"/>
    </source>
</evidence>
<feature type="compositionally biased region" description="Polar residues" evidence="1">
    <location>
        <begin position="544"/>
        <end position="563"/>
    </location>
</feature>
<feature type="region of interest" description="Disordered" evidence="1">
    <location>
        <begin position="383"/>
        <end position="472"/>
    </location>
</feature>
<proteinExistence type="predicted"/>
<feature type="region of interest" description="Disordered" evidence="1">
    <location>
        <begin position="302"/>
        <end position="341"/>
    </location>
</feature>
<evidence type="ECO:0000313" key="2">
    <source>
        <dbReference type="EMBL" id="KAJ7713536.1"/>
    </source>
</evidence>
<sequence>MSAPKAKKLLTAPAKRAPRRKKNDGQEPKKRGNHGNFSGQRLQFLEESQADYMAASAKGRGHITPFIDKIMAAWWARFPWYEGLDAEGNPLPPGAIDFAKLLPLAPLTANDANGATAKGTAEAAVGEDAVMLPPDALDGGKGVGEDAIMSPPESGPSGASGEGSSTAVKAGDAEDEQKGWAATGGVNPALKGAIQTDVKEKIKHWFSYRKTVANHSAKNPYGGWLLGFQRRAKAPKKLPLYKFYMQQEGYAEAVEELFGERWPSAGLDKKHALTFRCKLAQELLEAEPQEVIDKLVAQQQEEYDEEVEAQNADNIGDPDEPTEEDRHQMHSGRTYVNGPGIGKKFDEWDIEGFKKLVLGHFMKYLLETAAHCTLGEDVLGAAGASGSASGSAPAPPGVGGDEEQDGGEETRAGEKDRGRRKKGKGKRRTSVSATPSPSVSCSSSRSRDSDHSPARSPSPVEPPTTPELRDNRVLPDEVQEYVNSQPTPKQRELMGKLSVANEYLYQREVNIVQNRSLMEALGVGGAGAVRWVGNGMGRMLGPMESSQGNSTLKPHNTTHTQQR</sequence>
<reference evidence="2" key="1">
    <citation type="submission" date="2023-03" db="EMBL/GenBank/DDBJ databases">
        <title>Massive genome expansion in bonnet fungi (Mycena s.s.) driven by repeated elements and novel gene families across ecological guilds.</title>
        <authorList>
            <consortium name="Lawrence Berkeley National Laboratory"/>
            <person name="Harder C.B."/>
            <person name="Miyauchi S."/>
            <person name="Viragh M."/>
            <person name="Kuo A."/>
            <person name="Thoen E."/>
            <person name="Andreopoulos B."/>
            <person name="Lu D."/>
            <person name="Skrede I."/>
            <person name="Drula E."/>
            <person name="Henrissat B."/>
            <person name="Morin E."/>
            <person name="Kohler A."/>
            <person name="Barry K."/>
            <person name="LaButti K."/>
            <person name="Morin E."/>
            <person name="Salamov A."/>
            <person name="Lipzen A."/>
            <person name="Mereny Z."/>
            <person name="Hegedus B."/>
            <person name="Baldrian P."/>
            <person name="Stursova M."/>
            <person name="Weitz H."/>
            <person name="Taylor A."/>
            <person name="Grigoriev I.V."/>
            <person name="Nagy L.G."/>
            <person name="Martin F."/>
            <person name="Kauserud H."/>
        </authorList>
    </citation>
    <scope>NUCLEOTIDE SEQUENCE</scope>
    <source>
        <strain evidence="2">CBHHK182m</strain>
    </source>
</reference>
<keyword evidence="4" id="KW-1185">Reference proteome</keyword>
<evidence type="ECO:0000256" key="1">
    <source>
        <dbReference type="SAM" id="MobiDB-lite"/>
    </source>
</evidence>
<feature type="compositionally biased region" description="Basic residues" evidence="1">
    <location>
        <begin position="418"/>
        <end position="429"/>
    </location>
</feature>
<dbReference type="EMBL" id="JARKIB010000341">
    <property type="protein sequence ID" value="KAJ7713540.1"/>
    <property type="molecule type" value="Genomic_DNA"/>
</dbReference>
<accession>A0AAD7MF32</accession>
<feature type="compositionally biased region" description="Low complexity" evidence="1">
    <location>
        <begin position="150"/>
        <end position="165"/>
    </location>
</feature>
<gene>
    <name evidence="2" type="ORF">B0H16DRAFT_1743238</name>
    <name evidence="3" type="ORF">B0H16DRAFT_1743245</name>
</gene>
<feature type="compositionally biased region" description="Low complexity" evidence="1">
    <location>
        <begin position="430"/>
        <end position="444"/>
    </location>
</feature>